<dbReference type="InterPro" id="IPR005116">
    <property type="entry name" value="Transp-assoc_OB_typ1"/>
</dbReference>
<evidence type="ECO:0000256" key="2">
    <source>
        <dbReference type="ARBA" id="ARBA00022475"/>
    </source>
</evidence>
<accession>A0ABM9NIF4</accession>
<dbReference type="InterPro" id="IPR003439">
    <property type="entry name" value="ABC_transporter-like_ATP-bd"/>
</dbReference>
<dbReference type="InterPro" id="IPR050334">
    <property type="entry name" value="Molybdenum_import_ModC"/>
</dbReference>
<sequence>MLSLDVELQRGRFRLAARLDLDDRVTGLFGPSGSGKSTLLGLIAGLVPPDRGRIVLDGDTLYDSAAGTNLPIHRRRIGLVFQDSQLFPHYSVKGNLLFGFRLTPARERRFRFDDIVELLALRPLLKAHPRHISGGERQRVALGRSLLASPRLLLLDEPLASLDQGLKAQILPFLKRIRDELALPMIFVSHALPEVLYLTDRLALIDRGCILAHGALDAILRRAEPGSVALLGTDNLLAVTVTAHDPEDGCTLGQFRGLRLALPLRPCQAIGSTAYVAVHRGEVALSRRAVPETSIGNQLPGRIVRIESQGTRVLVHVDAGAPLIAEITPRAARELALCAGDPIWCLIKTRSFTYLVEPNRGRADLGIPP</sequence>
<dbReference type="Gene3D" id="2.40.50.100">
    <property type="match status" value="1"/>
</dbReference>
<keyword evidence="6 12" id="KW-0067">ATP-binding</keyword>
<dbReference type="InterPro" id="IPR011868">
    <property type="entry name" value="ModC_ABC_ATP-bd"/>
</dbReference>
<dbReference type="PANTHER" id="PTHR43514:SF4">
    <property type="entry name" value="ABC TRANSPORTER I FAMILY MEMBER 10"/>
    <property type="match status" value="1"/>
</dbReference>
<dbReference type="RefSeq" id="WP_348757009.1">
    <property type="nucleotide sequence ID" value="NZ_OZ026884.1"/>
</dbReference>
<keyword evidence="4" id="KW-0997">Cell inner membrane</keyword>
<keyword evidence="1" id="KW-0813">Transport</keyword>
<gene>
    <name evidence="12" type="primary">modC</name>
    <name evidence="12" type="ORF">MECH1_V1_1632</name>
</gene>
<evidence type="ECO:0000256" key="5">
    <source>
        <dbReference type="ARBA" id="ARBA00022741"/>
    </source>
</evidence>
<dbReference type="Gene3D" id="3.40.50.300">
    <property type="entry name" value="P-loop containing nucleotide triphosphate hydrolases"/>
    <property type="match status" value="1"/>
</dbReference>
<keyword evidence="8" id="KW-0472">Membrane</keyword>
<evidence type="ECO:0000313" key="13">
    <source>
        <dbReference type="Proteomes" id="UP001497493"/>
    </source>
</evidence>
<evidence type="ECO:0000256" key="1">
    <source>
        <dbReference type="ARBA" id="ARBA00022448"/>
    </source>
</evidence>
<evidence type="ECO:0000259" key="11">
    <source>
        <dbReference type="PROSITE" id="PS51866"/>
    </source>
</evidence>
<proteinExistence type="predicted"/>
<dbReference type="GO" id="GO:0005524">
    <property type="term" value="F:ATP binding"/>
    <property type="evidence" value="ECO:0007669"/>
    <property type="project" value="UniProtKB-KW"/>
</dbReference>
<evidence type="ECO:0000256" key="7">
    <source>
        <dbReference type="ARBA" id="ARBA00022967"/>
    </source>
</evidence>
<evidence type="ECO:0000313" key="12">
    <source>
        <dbReference type="EMBL" id="CAL1240408.1"/>
    </source>
</evidence>
<dbReference type="SMART" id="SM00382">
    <property type="entry name" value="AAA"/>
    <property type="match status" value="1"/>
</dbReference>
<dbReference type="InterPro" id="IPR008995">
    <property type="entry name" value="Mo/tungstate-bd_C_term_dom"/>
</dbReference>
<evidence type="ECO:0000256" key="3">
    <source>
        <dbReference type="ARBA" id="ARBA00022505"/>
    </source>
</evidence>
<dbReference type="InterPro" id="IPR027417">
    <property type="entry name" value="P-loop_NTPase"/>
</dbReference>
<keyword evidence="13" id="KW-1185">Reference proteome</keyword>
<evidence type="ECO:0000259" key="10">
    <source>
        <dbReference type="PROSITE" id="PS50893"/>
    </source>
</evidence>
<keyword evidence="3 9" id="KW-0500">Molybdenum</keyword>
<dbReference type="InterPro" id="IPR003593">
    <property type="entry name" value="AAA+_ATPase"/>
</dbReference>
<feature type="domain" description="ABC transporter" evidence="10">
    <location>
        <begin position="1"/>
        <end position="232"/>
    </location>
</feature>
<keyword evidence="2" id="KW-1003">Cell membrane</keyword>
<keyword evidence="7" id="KW-1278">Translocase</keyword>
<dbReference type="Proteomes" id="UP001497493">
    <property type="component" value="Chromosome"/>
</dbReference>
<dbReference type="SUPFAM" id="SSF52540">
    <property type="entry name" value="P-loop containing nucleoside triphosphate hydrolases"/>
    <property type="match status" value="1"/>
</dbReference>
<protein>
    <submittedName>
        <fullName evidence="12">Molybdenum import ATP-binding protein ModC</fullName>
    </submittedName>
</protein>
<dbReference type="EMBL" id="OZ026884">
    <property type="protein sequence ID" value="CAL1240408.1"/>
    <property type="molecule type" value="Genomic_DNA"/>
</dbReference>
<dbReference type="PROSITE" id="PS51866">
    <property type="entry name" value="MOP"/>
    <property type="match status" value="1"/>
</dbReference>
<keyword evidence="5" id="KW-0547">Nucleotide-binding</keyword>
<evidence type="ECO:0000256" key="9">
    <source>
        <dbReference type="PROSITE-ProRule" id="PRU01213"/>
    </source>
</evidence>
<organism evidence="12 13">
    <name type="scientific">Candidatus Methylocalor cossyra</name>
    <dbReference type="NCBI Taxonomy" id="3108543"/>
    <lineage>
        <taxon>Bacteria</taxon>
        <taxon>Pseudomonadati</taxon>
        <taxon>Pseudomonadota</taxon>
        <taxon>Gammaproteobacteria</taxon>
        <taxon>Methylococcales</taxon>
        <taxon>Methylococcaceae</taxon>
        <taxon>Candidatus Methylocalor</taxon>
    </lineage>
</organism>
<dbReference type="Pfam" id="PF03459">
    <property type="entry name" value="TOBE"/>
    <property type="match status" value="1"/>
</dbReference>
<evidence type="ECO:0000256" key="8">
    <source>
        <dbReference type="ARBA" id="ARBA00023136"/>
    </source>
</evidence>
<name>A0ABM9NIF4_9GAMM</name>
<dbReference type="NCBIfam" id="TIGR02142">
    <property type="entry name" value="modC_ABC"/>
    <property type="match status" value="1"/>
</dbReference>
<dbReference type="PROSITE" id="PS00211">
    <property type="entry name" value="ABC_TRANSPORTER_1"/>
    <property type="match status" value="1"/>
</dbReference>
<dbReference type="InterPro" id="IPR004606">
    <property type="entry name" value="Mop_domain"/>
</dbReference>
<evidence type="ECO:0000256" key="4">
    <source>
        <dbReference type="ARBA" id="ARBA00022519"/>
    </source>
</evidence>
<dbReference type="PROSITE" id="PS50893">
    <property type="entry name" value="ABC_TRANSPORTER_2"/>
    <property type="match status" value="1"/>
</dbReference>
<dbReference type="Pfam" id="PF00005">
    <property type="entry name" value="ABC_tran"/>
    <property type="match status" value="1"/>
</dbReference>
<evidence type="ECO:0000256" key="6">
    <source>
        <dbReference type="ARBA" id="ARBA00022840"/>
    </source>
</evidence>
<dbReference type="InterPro" id="IPR017871">
    <property type="entry name" value="ABC_transporter-like_CS"/>
</dbReference>
<feature type="domain" description="Mop" evidence="11">
    <location>
        <begin position="292"/>
        <end position="356"/>
    </location>
</feature>
<dbReference type="PANTHER" id="PTHR43514">
    <property type="entry name" value="ABC TRANSPORTER I FAMILY MEMBER 10"/>
    <property type="match status" value="1"/>
</dbReference>
<reference evidence="12 13" key="1">
    <citation type="submission" date="2024-04" db="EMBL/GenBank/DDBJ databases">
        <authorList>
            <person name="Cremers G."/>
        </authorList>
    </citation>
    <scope>NUCLEOTIDE SEQUENCE [LARGE SCALE GENOMIC DNA]</scope>
    <source>
        <strain evidence="12">MeCH1-AG</strain>
    </source>
</reference>
<dbReference type="SUPFAM" id="SSF50331">
    <property type="entry name" value="MOP-like"/>
    <property type="match status" value="1"/>
</dbReference>